<comment type="similarity">
    <text evidence="1">Belongs to the type-I restriction system S methylase family.</text>
</comment>
<dbReference type="GO" id="GO:0008168">
    <property type="term" value="F:methyltransferase activity"/>
    <property type="evidence" value="ECO:0007669"/>
    <property type="project" value="UniProtKB-KW"/>
</dbReference>
<keyword evidence="4" id="KW-0808">Transferase</keyword>
<name>A0ABY1S5W7_CALBS</name>
<evidence type="ECO:0000256" key="4">
    <source>
        <dbReference type="ARBA" id="ARBA00022679"/>
    </source>
</evidence>
<dbReference type="SUPFAM" id="SSF53335">
    <property type="entry name" value="S-adenosyl-L-methionine-dependent methyltransferases"/>
    <property type="match status" value="1"/>
</dbReference>
<dbReference type="RefSeq" id="WP_015908796.1">
    <property type="nucleotide sequence ID" value="NZ_FUZJ01000001.1"/>
</dbReference>
<dbReference type="Proteomes" id="UP000196803">
    <property type="component" value="Unassembled WGS sequence"/>
</dbReference>
<keyword evidence="7" id="KW-0238">DNA-binding</keyword>
<dbReference type="Pfam" id="PF01420">
    <property type="entry name" value="Methylase_S"/>
    <property type="match status" value="1"/>
</dbReference>
<keyword evidence="5" id="KW-0949">S-adenosyl-L-methionine</keyword>
<keyword evidence="13" id="KW-1185">Reference proteome</keyword>
<keyword evidence="6" id="KW-0680">Restriction system</keyword>
<evidence type="ECO:0000256" key="5">
    <source>
        <dbReference type="ARBA" id="ARBA00022691"/>
    </source>
</evidence>
<reference evidence="12 13" key="1">
    <citation type="submission" date="2017-05" db="EMBL/GenBank/DDBJ databases">
        <authorList>
            <person name="Varghese N."/>
            <person name="Submissions S."/>
        </authorList>
    </citation>
    <scope>NUCLEOTIDE SEQUENCE [LARGE SCALE GENOMIC DNA]</scope>
    <source>
        <strain evidence="12 13">MACB1020</strain>
    </source>
</reference>
<feature type="domain" description="Type I restriction modification DNA specificity" evidence="10">
    <location>
        <begin position="703"/>
        <end position="866"/>
    </location>
</feature>
<evidence type="ECO:0000256" key="2">
    <source>
        <dbReference type="ARBA" id="ARBA00011900"/>
    </source>
</evidence>
<dbReference type="Gene3D" id="3.40.50.150">
    <property type="entry name" value="Vaccinia Virus protein VP39"/>
    <property type="match status" value="1"/>
</dbReference>
<dbReference type="PRINTS" id="PR00507">
    <property type="entry name" value="N12N6MTFRASE"/>
</dbReference>
<gene>
    <name evidence="12" type="ORF">SAMN05216240_0564</name>
</gene>
<evidence type="ECO:0000256" key="7">
    <source>
        <dbReference type="ARBA" id="ARBA00023125"/>
    </source>
</evidence>
<dbReference type="Gene3D" id="3.90.220.20">
    <property type="entry name" value="DNA methylase specificity domains"/>
    <property type="match status" value="1"/>
</dbReference>
<evidence type="ECO:0000259" key="11">
    <source>
        <dbReference type="Pfam" id="PF02384"/>
    </source>
</evidence>
<protein>
    <recommendedName>
        <fullName evidence="2">site-specific DNA-methyltransferase (adenine-specific)</fullName>
        <ecNumber evidence="2">2.1.1.72</ecNumber>
    </recommendedName>
</protein>
<sequence length="881" mass="102223">MSEELKQIIPFPLGRYQYYKLGQTTLRQLKKEKIIKKVNRKIEDKKPDGIIVLPGGIVKAVIEYKAPGELSTESKIKEAIEQEIEVARCLCKLLIVSDGTKSYWINALNGERIKRKREIEINGRKEEVEEEISYVFDAQKIIAGTLTQEEIIELENLLDEIDYSITETNNVLKTPSIIDPTPLAKEVWQKIWINTGKEPEKCLYNVVEIFVFKFLSDIGVLTGDNGFDKVYQKKVEESPKEALKYYATVCRKAIKEMFPPGEDGTTIINGTIFVNEEGEANLQQAELFGQVLESFKKFEDEYGSLKYVSKEFKTRLYETFLRQSAGIKSLGQYFTPRNVVRAMVKMSKANMLPPGTSICDPFCGVGGFILETILINENIWREFEPKNGKIDPQITLVGYDKGTDEKEDERTIILAKANMLIYLSDFLAKYHSKTYLEEFAKNAFNKVFKLLRTNLGTFGLREEEKYDLILTNPPYVTSGVSSIKEIIKRENMDDYYTANGRGTEALAIEWIIKSLKKGGQALVIVPDGLLMQKNMLDYIKKKCIVEGIISLPPRTFYATPKKTYILILEKKYDENKIQQKPVFLYLVSEIGETRDSKRFKIDQNDLEEAVKLFNYFKVNLEPPDNLRCKVMNFEEFDKLTHWMVDKFWTEDEKQKLGIIEEKEEISAEDFYNILKNMRDYLDTQLRDDFFFRKDFKEKALNINYAVISLDKLFDFPAIKGVTEKFILNNPGNIPVYGGKKTETPIGYIKDNLPGVKYFENCLAWNREGSVGYVFWHKHKFTTNDHHRPMILKEKYKDVINLEYVRIVLEKKLLSLGLSWSKTAAKEKVKKIEIEIPVKENGEFDIEKQNEIVEKHNKIENLKKDILRMLKEIENIEIEPNY</sequence>
<dbReference type="EMBL" id="FXXC01000001">
    <property type="protein sequence ID" value="SMR91623.1"/>
    <property type="molecule type" value="Genomic_DNA"/>
</dbReference>
<proteinExistence type="inferred from homology"/>
<dbReference type="InterPro" id="IPR002052">
    <property type="entry name" value="DNA_methylase_N6_adenine_CS"/>
</dbReference>
<dbReference type="PANTHER" id="PTHR42933:SF4">
    <property type="entry name" value="TYPE I RESTRICTION ENZYME ECOKI METHYLASE SUBUNIT"/>
    <property type="match status" value="1"/>
</dbReference>
<dbReference type="InterPro" id="IPR044946">
    <property type="entry name" value="Restrct_endonuc_typeI_TRD_sf"/>
</dbReference>
<organism evidence="12 13">
    <name type="scientific">Caldicellulosiruptor bescii</name>
    <name type="common">Anaerocellum thermophilum</name>
    <dbReference type="NCBI Taxonomy" id="31899"/>
    <lineage>
        <taxon>Bacteria</taxon>
        <taxon>Bacillati</taxon>
        <taxon>Bacillota</taxon>
        <taxon>Bacillota incertae sedis</taxon>
        <taxon>Caldicellulosiruptorales</taxon>
        <taxon>Caldicellulosiruptoraceae</taxon>
        <taxon>Caldicellulosiruptor</taxon>
    </lineage>
</organism>
<feature type="coiled-coil region" evidence="9">
    <location>
        <begin position="851"/>
        <end position="878"/>
    </location>
</feature>
<evidence type="ECO:0000256" key="6">
    <source>
        <dbReference type="ARBA" id="ARBA00022747"/>
    </source>
</evidence>
<dbReference type="InterPro" id="IPR000055">
    <property type="entry name" value="Restrct_endonuc_typeI_TRD"/>
</dbReference>
<comment type="caution">
    <text evidence="12">The sequence shown here is derived from an EMBL/GenBank/DDBJ whole genome shotgun (WGS) entry which is preliminary data.</text>
</comment>
<dbReference type="SUPFAM" id="SSF116734">
    <property type="entry name" value="DNA methylase specificity domain"/>
    <property type="match status" value="1"/>
</dbReference>
<dbReference type="InterPro" id="IPR051537">
    <property type="entry name" value="DNA_Adenine_Mtase"/>
</dbReference>
<evidence type="ECO:0000313" key="12">
    <source>
        <dbReference type="EMBL" id="SMR91623.1"/>
    </source>
</evidence>
<evidence type="ECO:0000313" key="13">
    <source>
        <dbReference type="Proteomes" id="UP000196803"/>
    </source>
</evidence>
<comment type="catalytic activity">
    <reaction evidence="8">
        <text>a 2'-deoxyadenosine in DNA + S-adenosyl-L-methionine = an N(6)-methyl-2'-deoxyadenosine in DNA + S-adenosyl-L-homocysteine + H(+)</text>
        <dbReference type="Rhea" id="RHEA:15197"/>
        <dbReference type="Rhea" id="RHEA-COMP:12418"/>
        <dbReference type="Rhea" id="RHEA-COMP:12419"/>
        <dbReference type="ChEBI" id="CHEBI:15378"/>
        <dbReference type="ChEBI" id="CHEBI:57856"/>
        <dbReference type="ChEBI" id="CHEBI:59789"/>
        <dbReference type="ChEBI" id="CHEBI:90615"/>
        <dbReference type="ChEBI" id="CHEBI:90616"/>
        <dbReference type="EC" id="2.1.1.72"/>
    </reaction>
</comment>
<evidence type="ECO:0000256" key="3">
    <source>
        <dbReference type="ARBA" id="ARBA00022603"/>
    </source>
</evidence>
<keyword evidence="9" id="KW-0175">Coiled coil</keyword>
<dbReference type="PANTHER" id="PTHR42933">
    <property type="entry name" value="SLR6095 PROTEIN"/>
    <property type="match status" value="1"/>
</dbReference>
<keyword evidence="3 12" id="KW-0489">Methyltransferase</keyword>
<dbReference type="InterPro" id="IPR029063">
    <property type="entry name" value="SAM-dependent_MTases_sf"/>
</dbReference>
<dbReference type="Pfam" id="PF02384">
    <property type="entry name" value="N6_Mtase"/>
    <property type="match status" value="1"/>
</dbReference>
<evidence type="ECO:0000256" key="8">
    <source>
        <dbReference type="ARBA" id="ARBA00047942"/>
    </source>
</evidence>
<feature type="domain" description="DNA methylase adenine-specific" evidence="11">
    <location>
        <begin position="315"/>
        <end position="635"/>
    </location>
</feature>
<evidence type="ECO:0000256" key="9">
    <source>
        <dbReference type="SAM" id="Coils"/>
    </source>
</evidence>
<dbReference type="EC" id="2.1.1.72" evidence="2"/>
<dbReference type="PROSITE" id="PS00092">
    <property type="entry name" value="N6_MTASE"/>
    <property type="match status" value="1"/>
</dbReference>
<dbReference type="InterPro" id="IPR003356">
    <property type="entry name" value="DNA_methylase_A-5"/>
</dbReference>
<dbReference type="GeneID" id="31773835"/>
<dbReference type="GO" id="GO:0032259">
    <property type="term" value="P:methylation"/>
    <property type="evidence" value="ECO:0007669"/>
    <property type="project" value="UniProtKB-KW"/>
</dbReference>
<evidence type="ECO:0000256" key="1">
    <source>
        <dbReference type="ARBA" id="ARBA00010923"/>
    </source>
</evidence>
<evidence type="ECO:0000259" key="10">
    <source>
        <dbReference type="Pfam" id="PF01420"/>
    </source>
</evidence>
<accession>A0ABY1S5W7</accession>